<sequence>MRPPPSAPAAPLDWPRLCQSLAALGAVLCLYAGERSPQQGVLRGDAPLPWQRELLGLLSAERLEPVVSLDSDGPLEGLWFLDDEGRPGFGLCLLPDSDFLAWERLLAGLPACRNAVGGWCERLLTRLARRWRGEDWRAGLRRFRFGVAAGLPVLALEPVARISPVSVHAAHRLAQRSHARFDSHADACCRACGRLGLHH</sequence>
<keyword evidence="2" id="KW-1185">Reference proteome</keyword>
<protein>
    <submittedName>
        <fullName evidence="1">Uncharacterized protein</fullName>
    </submittedName>
</protein>
<organism evidence="1 2">
    <name type="scientific">Rehaibacterium terrae</name>
    <dbReference type="NCBI Taxonomy" id="1341696"/>
    <lineage>
        <taxon>Bacteria</taxon>
        <taxon>Pseudomonadati</taxon>
        <taxon>Pseudomonadota</taxon>
        <taxon>Gammaproteobacteria</taxon>
        <taxon>Lysobacterales</taxon>
        <taxon>Lysobacteraceae</taxon>
        <taxon>Rehaibacterium</taxon>
    </lineage>
</organism>
<dbReference type="EMBL" id="JACHHX010000005">
    <property type="protein sequence ID" value="MBB5015084.1"/>
    <property type="molecule type" value="Genomic_DNA"/>
</dbReference>
<evidence type="ECO:0000313" key="2">
    <source>
        <dbReference type="Proteomes" id="UP000519004"/>
    </source>
</evidence>
<comment type="caution">
    <text evidence="1">The sequence shown here is derived from an EMBL/GenBank/DDBJ whole genome shotgun (WGS) entry which is preliminary data.</text>
</comment>
<gene>
    <name evidence="1" type="ORF">HNQ58_000965</name>
</gene>
<evidence type="ECO:0000313" key="1">
    <source>
        <dbReference type="EMBL" id="MBB5015084.1"/>
    </source>
</evidence>
<dbReference type="AlphaFoldDB" id="A0A7W7XZ09"/>
<accession>A0A7W7XZ09</accession>
<proteinExistence type="predicted"/>
<dbReference type="SUPFAM" id="SSF144064">
    <property type="entry name" value="Heme iron utilization protein-like"/>
    <property type="match status" value="1"/>
</dbReference>
<name>A0A7W7XZ09_9GAMM</name>
<reference evidence="1 2" key="1">
    <citation type="submission" date="2020-08" db="EMBL/GenBank/DDBJ databases">
        <title>Genomic Encyclopedia of Type Strains, Phase IV (KMG-IV): sequencing the most valuable type-strain genomes for metagenomic binning, comparative biology and taxonomic classification.</title>
        <authorList>
            <person name="Goeker M."/>
        </authorList>
    </citation>
    <scope>NUCLEOTIDE SEQUENCE [LARGE SCALE GENOMIC DNA]</scope>
    <source>
        <strain evidence="1 2">DSM 25897</strain>
    </source>
</reference>
<dbReference type="RefSeq" id="WP_183947659.1">
    <property type="nucleotide sequence ID" value="NZ_JACHHX010000005.1"/>
</dbReference>
<dbReference type="Proteomes" id="UP000519004">
    <property type="component" value="Unassembled WGS sequence"/>
</dbReference>